<sequence length="103" mass="11634">MSIYKYKNKAGGCSALILCTVIGSSLGSVRGGCSGKSRCTTIQNVCSDHLEIRNRAVQLIEFGFCSKQLLKHYDQQQQQKKYFATFHFPYNFCHVENTFGKIL</sequence>
<dbReference type="EMBL" id="JAHUTI010021460">
    <property type="protein sequence ID" value="MED6239478.1"/>
    <property type="molecule type" value="Genomic_DNA"/>
</dbReference>
<name>A0ABU7AN68_9TELE</name>
<keyword evidence="1" id="KW-0732">Signal</keyword>
<keyword evidence="3" id="KW-1185">Reference proteome</keyword>
<proteinExistence type="predicted"/>
<evidence type="ECO:0000256" key="1">
    <source>
        <dbReference type="SAM" id="SignalP"/>
    </source>
</evidence>
<feature type="chain" id="PRO_5045333331" description="Secreted protein" evidence="1">
    <location>
        <begin position="32"/>
        <end position="103"/>
    </location>
</feature>
<evidence type="ECO:0008006" key="4">
    <source>
        <dbReference type="Google" id="ProtNLM"/>
    </source>
</evidence>
<evidence type="ECO:0000313" key="2">
    <source>
        <dbReference type="EMBL" id="MED6239478.1"/>
    </source>
</evidence>
<comment type="caution">
    <text evidence="2">The sequence shown here is derived from an EMBL/GenBank/DDBJ whole genome shotgun (WGS) entry which is preliminary data.</text>
</comment>
<gene>
    <name evidence="2" type="ORF">ATANTOWER_006925</name>
</gene>
<accession>A0ABU7AN68</accession>
<reference evidence="2 3" key="1">
    <citation type="submission" date="2021-07" db="EMBL/GenBank/DDBJ databases">
        <authorList>
            <person name="Palmer J.M."/>
        </authorList>
    </citation>
    <scope>NUCLEOTIDE SEQUENCE [LARGE SCALE GENOMIC DNA]</scope>
    <source>
        <strain evidence="2 3">AT_MEX2019</strain>
        <tissue evidence="2">Muscle</tissue>
    </source>
</reference>
<evidence type="ECO:0000313" key="3">
    <source>
        <dbReference type="Proteomes" id="UP001345963"/>
    </source>
</evidence>
<dbReference type="Proteomes" id="UP001345963">
    <property type="component" value="Unassembled WGS sequence"/>
</dbReference>
<protein>
    <recommendedName>
        <fullName evidence="4">Secreted protein</fullName>
    </recommendedName>
</protein>
<organism evidence="2 3">
    <name type="scientific">Ataeniobius toweri</name>
    <dbReference type="NCBI Taxonomy" id="208326"/>
    <lineage>
        <taxon>Eukaryota</taxon>
        <taxon>Metazoa</taxon>
        <taxon>Chordata</taxon>
        <taxon>Craniata</taxon>
        <taxon>Vertebrata</taxon>
        <taxon>Euteleostomi</taxon>
        <taxon>Actinopterygii</taxon>
        <taxon>Neopterygii</taxon>
        <taxon>Teleostei</taxon>
        <taxon>Neoteleostei</taxon>
        <taxon>Acanthomorphata</taxon>
        <taxon>Ovalentaria</taxon>
        <taxon>Atherinomorphae</taxon>
        <taxon>Cyprinodontiformes</taxon>
        <taxon>Goodeidae</taxon>
        <taxon>Ataeniobius</taxon>
    </lineage>
</organism>
<feature type="signal peptide" evidence="1">
    <location>
        <begin position="1"/>
        <end position="31"/>
    </location>
</feature>